<sequence length="43" mass="4903">KAILNSSRDKIAFFYIRGIERHEKYLSFSAASKARDEDPDSAV</sequence>
<dbReference type="Proteomes" id="UP000199318">
    <property type="component" value="Unassembled WGS sequence"/>
</dbReference>
<gene>
    <name evidence="1" type="ORF">SAMN05444126_1613</name>
</gene>
<evidence type="ECO:0000313" key="2">
    <source>
        <dbReference type="Proteomes" id="UP000199318"/>
    </source>
</evidence>
<dbReference type="EMBL" id="FOGV01000061">
    <property type="protein sequence ID" value="SES38908.1"/>
    <property type="molecule type" value="Genomic_DNA"/>
</dbReference>
<evidence type="ECO:0000313" key="1">
    <source>
        <dbReference type="EMBL" id="SES38908.1"/>
    </source>
</evidence>
<feature type="non-terminal residue" evidence="1">
    <location>
        <position position="1"/>
    </location>
</feature>
<organism evidence="1 2">
    <name type="scientific">Salisediminibacterium halotolerans</name>
    <dbReference type="NCBI Taxonomy" id="517425"/>
    <lineage>
        <taxon>Bacteria</taxon>
        <taxon>Bacillati</taxon>
        <taxon>Bacillota</taxon>
        <taxon>Bacilli</taxon>
        <taxon>Bacillales</taxon>
        <taxon>Bacillaceae</taxon>
        <taxon>Salisediminibacterium</taxon>
    </lineage>
</organism>
<reference evidence="2" key="1">
    <citation type="submission" date="2016-10" db="EMBL/GenBank/DDBJ databases">
        <authorList>
            <person name="de Groot N.N."/>
        </authorList>
    </citation>
    <scope>NUCLEOTIDE SEQUENCE [LARGE SCALE GENOMIC DNA]</scope>
    <source>
        <strain evidence="2">10nlg</strain>
    </source>
</reference>
<accession>A0A1H9WY78</accession>
<keyword evidence="2" id="KW-1185">Reference proteome</keyword>
<dbReference type="AlphaFoldDB" id="A0A1H9WY78"/>
<protein>
    <submittedName>
        <fullName evidence="1">Uncharacterized protein</fullName>
    </submittedName>
</protein>
<proteinExistence type="predicted"/>
<comment type="caution">
    <text evidence="1">The sequence shown here is derived from an EMBL/GenBank/DDBJ whole genome shotgun (WGS) entry which is preliminary data.</text>
</comment>
<name>A0A1H9WY78_9BACI</name>